<evidence type="ECO:0000313" key="8">
    <source>
        <dbReference type="EMBL" id="SEL90875.1"/>
    </source>
</evidence>
<evidence type="ECO:0000313" key="9">
    <source>
        <dbReference type="Proteomes" id="UP000198883"/>
    </source>
</evidence>
<dbReference type="InterPro" id="IPR006042">
    <property type="entry name" value="Xan_ur_permease"/>
</dbReference>
<name>A0A1H7U272_9PAST</name>
<evidence type="ECO:0000256" key="3">
    <source>
        <dbReference type="ARBA" id="ARBA00022448"/>
    </source>
</evidence>
<comment type="similarity">
    <text evidence="2">Belongs to the nucleobase:cation symporter-2 (NCS2) (TC 2.A.40) family.</text>
</comment>
<gene>
    <name evidence="8" type="ORF">SAMN05444853_101122</name>
</gene>
<evidence type="ECO:0000256" key="2">
    <source>
        <dbReference type="ARBA" id="ARBA00008821"/>
    </source>
</evidence>
<dbReference type="NCBIfam" id="TIGR00801">
    <property type="entry name" value="ncs2"/>
    <property type="match status" value="1"/>
</dbReference>
<evidence type="ECO:0000256" key="4">
    <source>
        <dbReference type="ARBA" id="ARBA00022692"/>
    </source>
</evidence>
<dbReference type="Pfam" id="PF00860">
    <property type="entry name" value="Xan_ur_permease"/>
    <property type="match status" value="1"/>
</dbReference>
<feature type="transmembrane region" description="Helical" evidence="7">
    <location>
        <begin position="298"/>
        <end position="319"/>
    </location>
</feature>
<dbReference type="STRING" id="97481.SAMN05444853_101122"/>
<dbReference type="InterPro" id="IPR006043">
    <property type="entry name" value="NCS2"/>
</dbReference>
<dbReference type="AlphaFoldDB" id="A0A1H7U272"/>
<dbReference type="Proteomes" id="UP000198883">
    <property type="component" value="Unassembled WGS sequence"/>
</dbReference>
<evidence type="ECO:0000256" key="6">
    <source>
        <dbReference type="ARBA" id="ARBA00023136"/>
    </source>
</evidence>
<comment type="subcellular location">
    <subcellularLocation>
        <location evidence="1">Membrane</location>
        <topology evidence="1">Multi-pass membrane protein</topology>
    </subcellularLocation>
</comment>
<feature type="transmembrane region" description="Helical" evidence="7">
    <location>
        <begin position="176"/>
        <end position="201"/>
    </location>
</feature>
<dbReference type="EMBL" id="FOBN01000001">
    <property type="protein sequence ID" value="SEL90875.1"/>
    <property type="molecule type" value="Genomic_DNA"/>
</dbReference>
<keyword evidence="6 7" id="KW-0472">Membrane</keyword>
<dbReference type="GeneID" id="83544731"/>
<organism evidence="8 9">
    <name type="scientific">Phocoenobacter skyensis</name>
    <dbReference type="NCBI Taxonomy" id="97481"/>
    <lineage>
        <taxon>Bacteria</taxon>
        <taxon>Pseudomonadati</taxon>
        <taxon>Pseudomonadota</taxon>
        <taxon>Gammaproteobacteria</taxon>
        <taxon>Pasteurellales</taxon>
        <taxon>Pasteurellaceae</taxon>
        <taxon>Phocoenobacter</taxon>
    </lineage>
</organism>
<accession>A0A1H7U272</accession>
<keyword evidence="4 7" id="KW-0812">Transmembrane</keyword>
<feature type="transmembrane region" description="Helical" evidence="7">
    <location>
        <begin position="221"/>
        <end position="242"/>
    </location>
</feature>
<evidence type="ECO:0000256" key="1">
    <source>
        <dbReference type="ARBA" id="ARBA00004141"/>
    </source>
</evidence>
<sequence length="414" mass="44063">MHTEKITPHKQAFLGLQMLFVAFGALVLVPLLTGLNPNTALLTAGIGTLLFQLITKRQVPIFLASSFAFIAPIQYGVQTWGIPVTLGALACSGLVYVVLSTFVKLRGNDILMKLFPPVVVGPIIIIIGLSLAPVAVNMATGKATGTDYNTSIIISMTTLLVTLIVSVFAKGILRLIPILCAITVGYILSIFMGIVDFTKIIEAPWFAMPQITTPEFKLEAILYMLPIAIAPAIEHIGDMMAISQVTNKNFLKKPGLNRTLLGDGVATIAASFLGGPPNTTYSEVTGAVMLTKNFNPKIMTWAAVFAILMAFVGKIGAFLQTIPAVVMGGIMMLVFGAIAVVGINSLIKNNVDLNQPRNLCIVSVVLTFGIGGMLIDVGFFAIKGIALCAVIAIAMNLLLPQEISSKQESDDIQE</sequence>
<feature type="transmembrane region" description="Helical" evidence="7">
    <location>
        <begin position="325"/>
        <end position="347"/>
    </location>
</feature>
<evidence type="ECO:0000256" key="7">
    <source>
        <dbReference type="SAM" id="Phobius"/>
    </source>
</evidence>
<keyword evidence="3" id="KW-0813">Transport</keyword>
<dbReference type="GO" id="GO:0005886">
    <property type="term" value="C:plasma membrane"/>
    <property type="evidence" value="ECO:0007669"/>
    <property type="project" value="TreeGrafter"/>
</dbReference>
<feature type="transmembrane region" description="Helical" evidence="7">
    <location>
        <begin position="12"/>
        <end position="32"/>
    </location>
</feature>
<dbReference type="GO" id="GO:0042907">
    <property type="term" value="F:xanthine transmembrane transporter activity"/>
    <property type="evidence" value="ECO:0007669"/>
    <property type="project" value="TreeGrafter"/>
</dbReference>
<reference evidence="9" key="1">
    <citation type="submission" date="2016-10" db="EMBL/GenBank/DDBJ databases">
        <authorList>
            <person name="Varghese N."/>
            <person name="Submissions S."/>
        </authorList>
    </citation>
    <scope>NUCLEOTIDE SEQUENCE [LARGE SCALE GENOMIC DNA]</scope>
    <source>
        <strain evidence="9">DSM 24204</strain>
    </source>
</reference>
<dbReference type="OrthoDB" id="9779092at2"/>
<keyword evidence="5 7" id="KW-1133">Transmembrane helix</keyword>
<dbReference type="PANTHER" id="PTHR42810:SF2">
    <property type="entry name" value="PURINE PERMEASE C1399.01C-RELATED"/>
    <property type="match status" value="1"/>
</dbReference>
<dbReference type="RefSeq" id="WP_090919497.1">
    <property type="nucleotide sequence ID" value="NZ_CP016180.1"/>
</dbReference>
<protein>
    <submittedName>
        <fullName evidence="8">Uracil permease</fullName>
    </submittedName>
</protein>
<feature type="transmembrane region" description="Helical" evidence="7">
    <location>
        <begin position="114"/>
        <end position="136"/>
    </location>
</feature>
<dbReference type="PANTHER" id="PTHR42810">
    <property type="entry name" value="PURINE PERMEASE C1399.01C-RELATED"/>
    <property type="match status" value="1"/>
</dbReference>
<feature type="transmembrane region" description="Helical" evidence="7">
    <location>
        <begin position="83"/>
        <end position="102"/>
    </location>
</feature>
<feature type="transmembrane region" description="Helical" evidence="7">
    <location>
        <begin position="359"/>
        <end position="375"/>
    </location>
</feature>
<proteinExistence type="inferred from homology"/>
<feature type="transmembrane region" description="Helical" evidence="7">
    <location>
        <begin position="148"/>
        <end position="169"/>
    </location>
</feature>
<evidence type="ECO:0000256" key="5">
    <source>
        <dbReference type="ARBA" id="ARBA00022989"/>
    </source>
</evidence>